<name>A0AA86RDF2_9EUKA</name>
<evidence type="ECO:0000313" key="2">
    <source>
        <dbReference type="EMBL" id="CAI9976199.1"/>
    </source>
</evidence>
<comment type="caution">
    <text evidence="2">The sequence shown here is derived from an EMBL/GenBank/DDBJ whole genome shotgun (WGS) entry which is preliminary data.</text>
</comment>
<protein>
    <submittedName>
        <fullName evidence="3">Hypothetical_protein</fullName>
    </submittedName>
</protein>
<reference evidence="3 4" key="2">
    <citation type="submission" date="2024-07" db="EMBL/GenBank/DDBJ databases">
        <authorList>
            <person name="Akdeniz Z."/>
        </authorList>
    </citation>
    <scope>NUCLEOTIDE SEQUENCE [LARGE SCALE GENOMIC DNA]</scope>
</reference>
<gene>
    <name evidence="3" type="ORF">HINF_LOCUS17179</name>
    <name evidence="2" type="ORF">HINF_LOCUS63844</name>
</gene>
<organism evidence="2">
    <name type="scientific">Hexamita inflata</name>
    <dbReference type="NCBI Taxonomy" id="28002"/>
    <lineage>
        <taxon>Eukaryota</taxon>
        <taxon>Metamonada</taxon>
        <taxon>Diplomonadida</taxon>
        <taxon>Hexamitidae</taxon>
        <taxon>Hexamitinae</taxon>
        <taxon>Hexamita</taxon>
    </lineage>
</organism>
<keyword evidence="4" id="KW-1185">Reference proteome</keyword>
<feature type="region of interest" description="Disordered" evidence="1">
    <location>
        <begin position="440"/>
        <end position="463"/>
    </location>
</feature>
<dbReference type="AlphaFoldDB" id="A0AA86RDF2"/>
<reference evidence="2" key="1">
    <citation type="submission" date="2023-06" db="EMBL/GenBank/DDBJ databases">
        <authorList>
            <person name="Kurt Z."/>
        </authorList>
    </citation>
    <scope>NUCLEOTIDE SEQUENCE</scope>
</reference>
<evidence type="ECO:0000313" key="3">
    <source>
        <dbReference type="EMBL" id="CAL6001061.1"/>
    </source>
</evidence>
<evidence type="ECO:0000313" key="4">
    <source>
        <dbReference type="Proteomes" id="UP001642409"/>
    </source>
</evidence>
<dbReference type="EMBL" id="CATOUU010001173">
    <property type="protein sequence ID" value="CAI9976199.1"/>
    <property type="molecule type" value="Genomic_DNA"/>
</dbReference>
<proteinExistence type="predicted"/>
<evidence type="ECO:0000256" key="1">
    <source>
        <dbReference type="SAM" id="MobiDB-lite"/>
    </source>
</evidence>
<dbReference type="EMBL" id="CAXDID020000043">
    <property type="protein sequence ID" value="CAL6001061.1"/>
    <property type="molecule type" value="Genomic_DNA"/>
</dbReference>
<feature type="compositionally biased region" description="Low complexity" evidence="1">
    <location>
        <begin position="440"/>
        <end position="454"/>
    </location>
</feature>
<dbReference type="Proteomes" id="UP001642409">
    <property type="component" value="Unassembled WGS sequence"/>
</dbReference>
<sequence length="733" mass="87404">MSDESVGQEVNTLLQKEYENTLNMLDKQQNEKGQEQTYLNNSQTEFKLLNENDKKFIIEYIKIHPQLTPAQCIVYIMKSGFRSRETLKDEVLQFTTHFKERLIVVNQQNQEHEQYKADEQYVQNYIEQHKQLPITQIVLNLLYTYFKGRLVISEQILNFLKIKLQTPQQNENQSAQSEESTKQNKNLYFANFTQIFTDALKKLKKCDQNPKTPKELCVIISKLTKTMQPKFWNLVEQHEKYNSTDIQSTPLEYFDNTYMLIANQNEEPSESIEQTGTVRTQNLKLLVQQTSYNQYTELYKAGLLQIYNQSYEDKTPKELRNEINKLNIEQQQQFWDYIKENSQPKRQIFQLKQYFRSAYCAPTYSDKINDEDKQYIINYIVKNSKQPLQQQTKWIMENYFQNRDIHLYSVHQYISAIIKTKAVQNLILTEYNKKQQNLIQENDNSEQNSENQDNVINEQSTSVQSTTIDLSGLKKNQDKLTFAKSTQVYKNGLEIIFQTDCSQKTPKELCECINKLEADQLKQFWSYVVSNFTPQKTLQHLRTYYKRSYECVLYDDKLNDEDRTVIHQYLDNEANSLTTTQQIHYLMKTHFKNRNIFPQIVIGFIANQKQKLKKSNVKKLQKLTRSTDQIKPLLSQNLQQEKQNTSLRDFYSEYYKQSLSYVLKNDFSEMQKPEIFKTVQNLNEQQQQLFWNRLSFLFNDEKPLTDLKQYFKQYYSVVMYSDSSRMIESTLII</sequence>
<accession>A0AA86RDF2</accession>